<dbReference type="EMBL" id="CAJNOR010004593">
    <property type="protein sequence ID" value="CAF1514383.1"/>
    <property type="molecule type" value="Genomic_DNA"/>
</dbReference>
<dbReference type="GO" id="GO:0032259">
    <property type="term" value="P:methylation"/>
    <property type="evidence" value="ECO:0007669"/>
    <property type="project" value="UniProtKB-KW"/>
</dbReference>
<keyword evidence="3" id="KW-0808">Transferase</keyword>
<organism evidence="6 7">
    <name type="scientific">Adineta ricciae</name>
    <name type="common">Rotifer</name>
    <dbReference type="NCBI Taxonomy" id="249248"/>
    <lineage>
        <taxon>Eukaryota</taxon>
        <taxon>Metazoa</taxon>
        <taxon>Spiralia</taxon>
        <taxon>Gnathifera</taxon>
        <taxon>Rotifera</taxon>
        <taxon>Eurotatoria</taxon>
        <taxon>Bdelloidea</taxon>
        <taxon>Adinetida</taxon>
        <taxon>Adinetidae</taxon>
        <taxon>Adineta</taxon>
    </lineage>
</organism>
<evidence type="ECO:0000256" key="2">
    <source>
        <dbReference type="ARBA" id="ARBA00022603"/>
    </source>
</evidence>
<dbReference type="Proteomes" id="UP000663852">
    <property type="component" value="Unassembled WGS sequence"/>
</dbReference>
<keyword evidence="7" id="KW-1185">Reference proteome</keyword>
<accession>A0A815UIH9</accession>
<evidence type="ECO:0000313" key="5">
    <source>
        <dbReference type="EMBL" id="CAF1238672.1"/>
    </source>
</evidence>
<evidence type="ECO:0000313" key="7">
    <source>
        <dbReference type="Proteomes" id="UP000663828"/>
    </source>
</evidence>
<dbReference type="InterPro" id="IPR013216">
    <property type="entry name" value="Methyltransf_11"/>
</dbReference>
<dbReference type="Pfam" id="PF08241">
    <property type="entry name" value="Methyltransf_11"/>
    <property type="match status" value="1"/>
</dbReference>
<protein>
    <recommendedName>
        <fullName evidence="4">Methyltransferase type 11 domain-containing protein</fullName>
    </recommendedName>
</protein>
<dbReference type="InterPro" id="IPR029063">
    <property type="entry name" value="SAM-dependent_MTases_sf"/>
</dbReference>
<dbReference type="InterPro" id="IPR051052">
    <property type="entry name" value="Diverse_substrate_MTase"/>
</dbReference>
<dbReference type="AlphaFoldDB" id="A0A815UIH9"/>
<dbReference type="EMBL" id="CAJNOJ010000171">
    <property type="protein sequence ID" value="CAF1238672.1"/>
    <property type="molecule type" value="Genomic_DNA"/>
</dbReference>
<reference evidence="6" key="1">
    <citation type="submission" date="2021-02" db="EMBL/GenBank/DDBJ databases">
        <authorList>
            <person name="Nowell W R."/>
        </authorList>
    </citation>
    <scope>NUCLEOTIDE SEQUENCE</scope>
</reference>
<dbReference type="SUPFAM" id="SSF53335">
    <property type="entry name" value="S-adenosyl-L-methionine-dependent methyltransferases"/>
    <property type="match status" value="1"/>
</dbReference>
<evidence type="ECO:0000256" key="3">
    <source>
        <dbReference type="ARBA" id="ARBA00022679"/>
    </source>
</evidence>
<dbReference type="Gene3D" id="3.40.50.150">
    <property type="entry name" value="Vaccinia Virus protein VP39"/>
    <property type="match status" value="1"/>
</dbReference>
<dbReference type="PANTHER" id="PTHR44942:SF4">
    <property type="entry name" value="METHYLTRANSFERASE TYPE 11 DOMAIN-CONTAINING PROTEIN"/>
    <property type="match status" value="1"/>
</dbReference>
<gene>
    <name evidence="5" type="ORF">EDS130_LOCUS27338</name>
    <name evidence="6" type="ORF">XAT740_LOCUS40408</name>
</gene>
<proteinExistence type="inferred from homology"/>
<dbReference type="PANTHER" id="PTHR44942">
    <property type="entry name" value="METHYLTRANSF_11 DOMAIN-CONTAINING PROTEIN"/>
    <property type="match status" value="1"/>
</dbReference>
<evidence type="ECO:0000256" key="1">
    <source>
        <dbReference type="ARBA" id="ARBA00008361"/>
    </source>
</evidence>
<evidence type="ECO:0000259" key="4">
    <source>
        <dbReference type="Pfam" id="PF08241"/>
    </source>
</evidence>
<dbReference type="GO" id="GO:0008757">
    <property type="term" value="F:S-adenosylmethionine-dependent methyltransferase activity"/>
    <property type="evidence" value="ECO:0007669"/>
    <property type="project" value="InterPro"/>
</dbReference>
<comment type="similarity">
    <text evidence="1">Belongs to the methyltransferase superfamily.</text>
</comment>
<evidence type="ECO:0000313" key="6">
    <source>
        <dbReference type="EMBL" id="CAF1514383.1"/>
    </source>
</evidence>
<keyword evidence="2" id="KW-0489">Methyltransferase</keyword>
<feature type="domain" description="Methyltransferase type 11" evidence="4">
    <location>
        <begin position="49"/>
        <end position="137"/>
    </location>
</feature>
<dbReference type="OrthoDB" id="506498at2759"/>
<comment type="caution">
    <text evidence="6">The sequence shown here is derived from an EMBL/GenBank/DDBJ whole genome shotgun (WGS) entry which is preliminary data.</text>
</comment>
<dbReference type="Proteomes" id="UP000663828">
    <property type="component" value="Unassembled WGS sequence"/>
</dbReference>
<name>A0A815UIH9_ADIRI</name>
<dbReference type="CDD" id="cd02440">
    <property type="entry name" value="AdoMet_MTases"/>
    <property type="match status" value="1"/>
</dbReference>
<sequence>MKMISSVDGINPLAISGFDKAASNYDECRPTYAEDIISFIRNLQPTTIVDVGAGTGKLTRLLLSTGAQTIIAVEPVEKMRCQLPTTVTILSDSATNMNIPDNTVDVVTCGQSFHWFATSEALKEIHRILKPGGILVLVWNTTDANKKEAWHDEFTEYVDSFAPMNTCRYKSMKWKSVFENEPQQELFSMPLSYIKLNNNKRMTIDKFIGYTLTGSFLASLPEETRTTVNNRLHQIIYNHLNTANKDMELDIPFVTDVYWSIAKKD</sequence>